<keyword evidence="6 9" id="KW-0342">GTP-binding</keyword>
<comment type="function">
    <text evidence="8 9 11">GTPase that plays an essential role in the late steps of ribosome biogenesis.</text>
</comment>
<dbReference type="PIRSF" id="PIRSF006485">
    <property type="entry name" value="GTP-binding_EngA"/>
    <property type="match status" value="1"/>
</dbReference>
<evidence type="ECO:0000256" key="10">
    <source>
        <dbReference type="PROSITE-ProRule" id="PRU01049"/>
    </source>
</evidence>
<proteinExistence type="inferred from homology"/>
<dbReference type="Gene3D" id="3.30.300.20">
    <property type="match status" value="1"/>
</dbReference>
<dbReference type="FunFam" id="3.40.50.300:FF:000057">
    <property type="entry name" value="GTPase Der"/>
    <property type="match status" value="1"/>
</dbReference>
<dbReference type="PROSITE" id="PS51712">
    <property type="entry name" value="G_ENGA"/>
    <property type="match status" value="2"/>
</dbReference>
<comment type="subunit">
    <text evidence="9">Associates with the 50S ribosomal subunit.</text>
</comment>
<dbReference type="NCBIfam" id="TIGR00231">
    <property type="entry name" value="small_GTP"/>
    <property type="match status" value="2"/>
</dbReference>
<evidence type="ECO:0000256" key="7">
    <source>
        <dbReference type="ARBA" id="ARBA00032345"/>
    </source>
</evidence>
<evidence type="ECO:0000256" key="6">
    <source>
        <dbReference type="ARBA" id="ARBA00023134"/>
    </source>
</evidence>
<organism evidence="13 14">
    <name type="scientific">Nosocomiicoccus massiliensis</name>
    <dbReference type="NCBI Taxonomy" id="1232430"/>
    <lineage>
        <taxon>Bacteria</taxon>
        <taxon>Bacillati</taxon>
        <taxon>Bacillota</taxon>
        <taxon>Bacilli</taxon>
        <taxon>Bacillales</taxon>
        <taxon>Staphylococcaceae</taxon>
        <taxon>Nosocomiicoccus</taxon>
    </lineage>
</organism>
<comment type="similarity">
    <text evidence="1 9 10 11">Belongs to the TRAFAC class TrmE-Era-EngA-EngB-Septin-like GTPase superfamily. EngA (Der) GTPase family.</text>
</comment>
<dbReference type="Pfam" id="PF01926">
    <property type="entry name" value="MMR_HSR1"/>
    <property type="match status" value="2"/>
</dbReference>
<dbReference type="CDD" id="cd01894">
    <property type="entry name" value="EngA1"/>
    <property type="match status" value="1"/>
</dbReference>
<dbReference type="InterPro" id="IPR016484">
    <property type="entry name" value="GTPase_Der"/>
</dbReference>
<reference evidence="13 14" key="2">
    <citation type="submission" date="2023-10" db="EMBL/GenBank/DDBJ databases">
        <authorList>
            <person name="Choi B."/>
        </authorList>
    </citation>
    <scope>NUCLEOTIDE SEQUENCE [LARGE SCALE GENOMIC DNA]</scope>
    <source>
        <strain evidence="13 14">UMB0959</strain>
    </source>
</reference>
<dbReference type="InterPro" id="IPR005225">
    <property type="entry name" value="Small_GTP-bd"/>
</dbReference>
<dbReference type="Pfam" id="PF14714">
    <property type="entry name" value="KH_dom-like"/>
    <property type="match status" value="1"/>
</dbReference>
<dbReference type="InterPro" id="IPR006073">
    <property type="entry name" value="GTP-bd"/>
</dbReference>
<sequence>MIPTVAVVGRPNVGKSTLFNRIIGERKSIVEDTPGVTRDRIYATGDWLGHEFNIIDTGGIELDDNLFQNEISVQAEIAINEADVIVMVVNGREGVTNDDVHVANILHRSKKPVVLMVNKIDSYEMRSEIYQFYELGLGDPYPVSGSHGLGLGDVLDKVIENFSTLNYEVDEDDSIKVSLIGRPNVGKSSLVNAILGEDRVIVSNIAGTTRDAIDTKLEKDGFNYTFVDTAGIRKRGKVYENTEKYSVLRANVAIERSDVVLLVLNGEEGIREQDKRIAGIAHEAGRAIVIVVNKWDAVEKDTQTMRKFELKIRDQFRFLDYAPIAFVSAKTKSRVHTLFPLIHTVDNAHKQRVQSSALNEVLVDSVAMNPTPTDKTGKRLNIFYGTQVSVAPPTFVVFVNDPELMHFSYKRYLENRLREAFDFTGTPIHIIARRRN</sequence>
<feature type="domain" description="EngA-type G" evidence="12">
    <location>
        <begin position="175"/>
        <end position="350"/>
    </location>
</feature>
<keyword evidence="3 9" id="KW-0690">Ribosome biogenesis</keyword>
<evidence type="ECO:0000256" key="3">
    <source>
        <dbReference type="ARBA" id="ARBA00022517"/>
    </source>
</evidence>
<dbReference type="FunFam" id="3.40.50.300:FF:000040">
    <property type="entry name" value="GTPase Der"/>
    <property type="match status" value="1"/>
</dbReference>
<dbReference type="RefSeq" id="WP_102167311.1">
    <property type="nucleotide sequence ID" value="NZ_CP136964.1"/>
</dbReference>
<feature type="domain" description="EngA-type G" evidence="12">
    <location>
        <begin position="3"/>
        <end position="166"/>
    </location>
</feature>
<dbReference type="InterPro" id="IPR031166">
    <property type="entry name" value="G_ENGA"/>
</dbReference>
<dbReference type="Gene3D" id="3.40.50.300">
    <property type="entry name" value="P-loop containing nucleotide triphosphate hydrolases"/>
    <property type="match status" value="2"/>
</dbReference>
<dbReference type="PRINTS" id="PR00326">
    <property type="entry name" value="GTP1OBG"/>
</dbReference>
<gene>
    <name evidence="9 13" type="primary">der</name>
    <name evidence="13" type="ORF">CJ229_001925</name>
</gene>
<dbReference type="Proteomes" id="UP000243626">
    <property type="component" value="Chromosome"/>
</dbReference>
<evidence type="ECO:0000313" key="13">
    <source>
        <dbReference type="EMBL" id="WOS96526.1"/>
    </source>
</evidence>
<keyword evidence="4 11" id="KW-0677">Repeat</keyword>
<dbReference type="GO" id="GO:0043022">
    <property type="term" value="F:ribosome binding"/>
    <property type="evidence" value="ECO:0007669"/>
    <property type="project" value="TreeGrafter"/>
</dbReference>
<evidence type="ECO:0000256" key="1">
    <source>
        <dbReference type="ARBA" id="ARBA00008279"/>
    </source>
</evidence>
<reference evidence="14" key="1">
    <citation type="submission" date="2017-09" db="EMBL/GenBank/DDBJ databases">
        <title>Bacterial strain isolated from the female urinary microbiota.</title>
        <authorList>
            <person name="Thomas-White K."/>
            <person name="Kumar N."/>
            <person name="Forster S."/>
            <person name="Putonti C."/>
            <person name="Lawley T."/>
            <person name="Wolfe A.J."/>
        </authorList>
    </citation>
    <scope>NUCLEOTIDE SEQUENCE [LARGE SCALE GENOMIC DNA]</scope>
    <source>
        <strain evidence="14">UMB0959</strain>
    </source>
</reference>
<evidence type="ECO:0000256" key="8">
    <source>
        <dbReference type="ARBA" id="ARBA00053470"/>
    </source>
</evidence>
<dbReference type="InterPro" id="IPR027417">
    <property type="entry name" value="P-loop_NTPase"/>
</dbReference>
<dbReference type="GO" id="GO:0005525">
    <property type="term" value="F:GTP binding"/>
    <property type="evidence" value="ECO:0007669"/>
    <property type="project" value="UniProtKB-UniRule"/>
</dbReference>
<keyword evidence="14" id="KW-1185">Reference proteome</keyword>
<name>A0AAF0YQ32_9STAP</name>
<dbReference type="InterPro" id="IPR015946">
    <property type="entry name" value="KH_dom-like_a/b"/>
</dbReference>
<dbReference type="NCBIfam" id="TIGR03594">
    <property type="entry name" value="GTPase_EngA"/>
    <property type="match status" value="1"/>
</dbReference>
<feature type="binding site" evidence="9">
    <location>
        <begin position="228"/>
        <end position="232"/>
    </location>
    <ligand>
        <name>GTP</name>
        <dbReference type="ChEBI" id="CHEBI:37565"/>
        <label>2</label>
    </ligand>
</feature>
<feature type="binding site" evidence="9">
    <location>
        <begin position="56"/>
        <end position="60"/>
    </location>
    <ligand>
        <name>GTP</name>
        <dbReference type="ChEBI" id="CHEBI:37565"/>
        <label>1</label>
    </ligand>
</feature>
<dbReference type="CDD" id="cd01895">
    <property type="entry name" value="EngA2"/>
    <property type="match status" value="1"/>
</dbReference>
<dbReference type="PANTHER" id="PTHR43834:SF6">
    <property type="entry name" value="GTPASE DER"/>
    <property type="match status" value="1"/>
</dbReference>
<feature type="binding site" evidence="9">
    <location>
        <begin position="9"/>
        <end position="16"/>
    </location>
    <ligand>
        <name>GTP</name>
        <dbReference type="ChEBI" id="CHEBI:37565"/>
        <label>1</label>
    </ligand>
</feature>
<evidence type="ECO:0000256" key="5">
    <source>
        <dbReference type="ARBA" id="ARBA00022741"/>
    </source>
</evidence>
<dbReference type="EMBL" id="CP136964">
    <property type="protein sequence ID" value="WOS96526.1"/>
    <property type="molecule type" value="Genomic_DNA"/>
</dbReference>
<dbReference type="SUPFAM" id="SSF52540">
    <property type="entry name" value="P-loop containing nucleoside triphosphate hydrolases"/>
    <property type="match status" value="2"/>
</dbReference>
<feature type="binding site" evidence="9">
    <location>
        <begin position="293"/>
        <end position="296"/>
    </location>
    <ligand>
        <name>GTP</name>
        <dbReference type="ChEBI" id="CHEBI:37565"/>
        <label>2</label>
    </ligand>
</feature>
<protein>
    <recommendedName>
        <fullName evidence="2 9">GTPase Der</fullName>
    </recommendedName>
    <alternativeName>
        <fullName evidence="7 9">GTP-binding protein EngA</fullName>
    </alternativeName>
</protein>
<evidence type="ECO:0000259" key="12">
    <source>
        <dbReference type="PROSITE" id="PS51712"/>
    </source>
</evidence>
<evidence type="ECO:0000256" key="4">
    <source>
        <dbReference type="ARBA" id="ARBA00022737"/>
    </source>
</evidence>
<dbReference type="KEGG" id="nmy:CJ229_001925"/>
<dbReference type="InterPro" id="IPR032859">
    <property type="entry name" value="KH_dom-like"/>
</dbReference>
<dbReference type="GO" id="GO:0042254">
    <property type="term" value="P:ribosome biogenesis"/>
    <property type="evidence" value="ECO:0007669"/>
    <property type="project" value="UniProtKB-KW"/>
</dbReference>
<evidence type="ECO:0000256" key="11">
    <source>
        <dbReference type="RuleBase" id="RU004481"/>
    </source>
</evidence>
<dbReference type="GO" id="GO:0016787">
    <property type="term" value="F:hydrolase activity"/>
    <property type="evidence" value="ECO:0007669"/>
    <property type="project" value="UniProtKB-KW"/>
</dbReference>
<evidence type="ECO:0000256" key="9">
    <source>
        <dbReference type="HAMAP-Rule" id="MF_00195"/>
    </source>
</evidence>
<evidence type="ECO:0000313" key="14">
    <source>
        <dbReference type="Proteomes" id="UP000243626"/>
    </source>
</evidence>
<dbReference type="AlphaFoldDB" id="A0AAF0YQ32"/>
<dbReference type="FunFam" id="3.30.300.20:FF:000004">
    <property type="entry name" value="GTPase Der"/>
    <property type="match status" value="1"/>
</dbReference>
<keyword evidence="5 9" id="KW-0547">Nucleotide-binding</keyword>
<evidence type="ECO:0000256" key="2">
    <source>
        <dbReference type="ARBA" id="ARBA00020953"/>
    </source>
</evidence>
<dbReference type="PANTHER" id="PTHR43834">
    <property type="entry name" value="GTPASE DER"/>
    <property type="match status" value="1"/>
</dbReference>
<feature type="binding site" evidence="9">
    <location>
        <begin position="118"/>
        <end position="121"/>
    </location>
    <ligand>
        <name>GTP</name>
        <dbReference type="ChEBI" id="CHEBI:37565"/>
        <label>1</label>
    </ligand>
</feature>
<feature type="binding site" evidence="9">
    <location>
        <begin position="181"/>
        <end position="188"/>
    </location>
    <ligand>
        <name>GTP</name>
        <dbReference type="ChEBI" id="CHEBI:37565"/>
        <label>2</label>
    </ligand>
</feature>
<dbReference type="HAMAP" id="MF_00195">
    <property type="entry name" value="GTPase_Der"/>
    <property type="match status" value="1"/>
</dbReference>
<accession>A0AAF0YQ32</accession>
<keyword evidence="13" id="KW-0378">Hydrolase</keyword>